<dbReference type="RefSeq" id="WP_141697609.1">
    <property type="nucleotide sequence ID" value="NZ_FMAE01000004.1"/>
</dbReference>
<reference evidence="2 3" key="1">
    <citation type="submission" date="2016-08" db="EMBL/GenBank/DDBJ databases">
        <authorList>
            <person name="Seilhamer J.J."/>
        </authorList>
    </citation>
    <scope>NUCLEOTIDE SEQUENCE [LARGE SCALE GENOMIC DNA]</scope>
    <source>
        <strain evidence="2 3">CCBAU 10071</strain>
    </source>
</reference>
<evidence type="ECO:0000256" key="1">
    <source>
        <dbReference type="SAM" id="MobiDB-lite"/>
    </source>
</evidence>
<name>A0A1C3VPR8_9BRAD</name>
<feature type="region of interest" description="Disordered" evidence="1">
    <location>
        <begin position="320"/>
        <end position="350"/>
    </location>
</feature>
<dbReference type="AlphaFoldDB" id="A0A1C3VPR8"/>
<proteinExistence type="predicted"/>
<dbReference type="Proteomes" id="UP000183174">
    <property type="component" value="Unassembled WGS sequence"/>
</dbReference>
<accession>A0A1C3VPR8</accession>
<evidence type="ECO:0000313" key="2">
    <source>
        <dbReference type="EMBL" id="SCB29793.1"/>
    </source>
</evidence>
<protein>
    <submittedName>
        <fullName evidence="2">Uncharacterized protein</fullName>
    </submittedName>
</protein>
<gene>
    <name evidence="2" type="ORF">GA0061099_1004372</name>
</gene>
<sequence length="350" mass="39852">MAPSQEYNDDLLLLLATLLVADHTNVDSDDLEPFLDPLLRTLEERLFERSELFSRLPFPPHFIFARLRSSLRRGSLGRRTKGMQEIGDSIYGRLSERLDRIERETDRRFAEVRERLNDLSFEDEITRHNVLLSLSDVADDLKTFEWGLSIGIKPEELRTQRTIPIRIYLSEPAGDETHQAIIDAVVATLGELSFEKDTDLPEESGSWWKRFWARTKDMATQEDVAERLQKLERAAEIALLDKPQAAANKDHATAIATLMKALNNSDKACIQAGNILLLKNGDDIIVRTLSPVELRAVEKNQALLKQPQSLLRKLQTICEEAEEPEASSAPQKPNRLILPRRPSKPEKNDT</sequence>
<evidence type="ECO:0000313" key="3">
    <source>
        <dbReference type="Proteomes" id="UP000183174"/>
    </source>
</evidence>
<dbReference type="EMBL" id="FMAE01000004">
    <property type="protein sequence ID" value="SCB29793.1"/>
    <property type="molecule type" value="Genomic_DNA"/>
</dbReference>
<organism evidence="2 3">
    <name type="scientific">Bradyrhizobium yuanmingense</name>
    <dbReference type="NCBI Taxonomy" id="108015"/>
    <lineage>
        <taxon>Bacteria</taxon>
        <taxon>Pseudomonadati</taxon>
        <taxon>Pseudomonadota</taxon>
        <taxon>Alphaproteobacteria</taxon>
        <taxon>Hyphomicrobiales</taxon>
        <taxon>Nitrobacteraceae</taxon>
        <taxon>Bradyrhizobium</taxon>
    </lineage>
</organism>